<dbReference type="AlphaFoldDB" id="A0AAV3YKV8"/>
<proteinExistence type="predicted"/>
<evidence type="ECO:0000256" key="1">
    <source>
        <dbReference type="SAM" id="MobiDB-lite"/>
    </source>
</evidence>
<gene>
    <name evidence="2" type="ORF">PoB_000926400</name>
</gene>
<evidence type="ECO:0000313" key="3">
    <source>
        <dbReference type="Proteomes" id="UP000735302"/>
    </source>
</evidence>
<organism evidence="2 3">
    <name type="scientific">Plakobranchus ocellatus</name>
    <dbReference type="NCBI Taxonomy" id="259542"/>
    <lineage>
        <taxon>Eukaryota</taxon>
        <taxon>Metazoa</taxon>
        <taxon>Spiralia</taxon>
        <taxon>Lophotrochozoa</taxon>
        <taxon>Mollusca</taxon>
        <taxon>Gastropoda</taxon>
        <taxon>Heterobranchia</taxon>
        <taxon>Euthyneura</taxon>
        <taxon>Panpulmonata</taxon>
        <taxon>Sacoglossa</taxon>
        <taxon>Placobranchoidea</taxon>
        <taxon>Plakobranchidae</taxon>
        <taxon>Plakobranchus</taxon>
    </lineage>
</organism>
<comment type="caution">
    <text evidence="2">The sequence shown here is derived from an EMBL/GenBank/DDBJ whole genome shotgun (WGS) entry which is preliminary data.</text>
</comment>
<keyword evidence="3" id="KW-1185">Reference proteome</keyword>
<dbReference type="EMBL" id="BLXT01001037">
    <property type="protein sequence ID" value="GFN82758.1"/>
    <property type="molecule type" value="Genomic_DNA"/>
</dbReference>
<feature type="region of interest" description="Disordered" evidence="1">
    <location>
        <begin position="163"/>
        <end position="192"/>
    </location>
</feature>
<sequence length="192" mass="20888">MRQIFQLGQFYGYLAQRQQSDVVALSIAGPSVAQWIANPPQICRDPSVGGGAVAHLVEQLPTKSNVQGSNPSPGQINISLRLRIQPALNVTRSVKPGHKGCLLSPSLFFMVVNFIMNTVATGKEQQNPVDTLVTVERPGSANDFCTPITHLGTNAREGHSFQVNGGRNNLRTSKKKTAQVRMRAPLPKHQSR</sequence>
<evidence type="ECO:0000313" key="2">
    <source>
        <dbReference type="EMBL" id="GFN82758.1"/>
    </source>
</evidence>
<reference evidence="2 3" key="1">
    <citation type="journal article" date="2021" name="Elife">
        <title>Chloroplast acquisition without the gene transfer in kleptoplastic sea slugs, Plakobranchus ocellatus.</title>
        <authorList>
            <person name="Maeda T."/>
            <person name="Takahashi S."/>
            <person name="Yoshida T."/>
            <person name="Shimamura S."/>
            <person name="Takaki Y."/>
            <person name="Nagai Y."/>
            <person name="Toyoda A."/>
            <person name="Suzuki Y."/>
            <person name="Arimoto A."/>
            <person name="Ishii H."/>
            <person name="Satoh N."/>
            <person name="Nishiyama T."/>
            <person name="Hasebe M."/>
            <person name="Maruyama T."/>
            <person name="Minagawa J."/>
            <person name="Obokata J."/>
            <person name="Shigenobu S."/>
        </authorList>
    </citation>
    <scope>NUCLEOTIDE SEQUENCE [LARGE SCALE GENOMIC DNA]</scope>
</reference>
<protein>
    <submittedName>
        <fullName evidence="2">Uncharacterized protein</fullName>
    </submittedName>
</protein>
<dbReference type="Proteomes" id="UP000735302">
    <property type="component" value="Unassembled WGS sequence"/>
</dbReference>
<name>A0AAV3YKV8_9GAST</name>
<accession>A0AAV3YKV8</accession>